<dbReference type="PANTHER" id="PTHR43037">
    <property type="entry name" value="UNNAMED PRODUCT-RELATED"/>
    <property type="match status" value="1"/>
</dbReference>
<dbReference type="InterPro" id="IPR002925">
    <property type="entry name" value="Dienelactn_hydro"/>
</dbReference>
<dbReference type="EMBL" id="JAEHOE010000036">
    <property type="protein sequence ID" value="KAG2493588.1"/>
    <property type="molecule type" value="Genomic_DNA"/>
</dbReference>
<dbReference type="InterPro" id="IPR050955">
    <property type="entry name" value="Plant_Biomass_Hydrol_Est"/>
</dbReference>
<dbReference type="Gene3D" id="3.40.50.1820">
    <property type="entry name" value="alpha/beta hydrolase"/>
    <property type="match status" value="1"/>
</dbReference>
<dbReference type="AlphaFoldDB" id="A0A836BZN4"/>
<keyword evidence="2" id="KW-0378">Hydrolase</keyword>
<dbReference type="Proteomes" id="UP000612055">
    <property type="component" value="Unassembled WGS sequence"/>
</dbReference>
<dbReference type="InterPro" id="IPR029058">
    <property type="entry name" value="AB_hydrolase_fold"/>
</dbReference>
<sequence length="295" mass="30698">MASLAARHNGAPARVMRRQRSAPHYQHLLTLPPGYVQQAQGAAPAAVQQGAWPLVLFLHGAGEGAGGGMHHGDTADPPRPPRLVAAYAGDAAAQESRGRPAPAHPGTAHLLATSAITLSPQVDYARMGHGFRPGGLLALLDDITCEGEAARAAQAEAVAEAEAEGMPPPVPLPLAVDPDRVYVTGISMGGYGTWALGAADPGRFAALLPICGGGDPAALAPRLAQASLPVLAVHGARDDIIPIEQSERLVKAIQELGGDASLARMPDAGHDCWTEAYNDMGVWSWLLEQRRRRAP</sequence>
<dbReference type="GO" id="GO:0016787">
    <property type="term" value="F:hydrolase activity"/>
    <property type="evidence" value="ECO:0007669"/>
    <property type="project" value="UniProtKB-KW"/>
</dbReference>
<keyword evidence="5" id="KW-1185">Reference proteome</keyword>
<evidence type="ECO:0000256" key="2">
    <source>
        <dbReference type="ARBA" id="ARBA00022801"/>
    </source>
</evidence>
<dbReference type="Pfam" id="PF01738">
    <property type="entry name" value="DLH"/>
    <property type="match status" value="1"/>
</dbReference>
<dbReference type="SUPFAM" id="SSF53474">
    <property type="entry name" value="alpha/beta-Hydrolases"/>
    <property type="match status" value="1"/>
</dbReference>
<feature type="domain" description="Dienelactone hydrolase" evidence="3">
    <location>
        <begin position="176"/>
        <end position="270"/>
    </location>
</feature>
<reference evidence="4" key="1">
    <citation type="journal article" date="2020" name="bioRxiv">
        <title>Comparative genomics of Chlamydomonas.</title>
        <authorList>
            <person name="Craig R.J."/>
            <person name="Hasan A.R."/>
            <person name="Ness R.W."/>
            <person name="Keightley P.D."/>
        </authorList>
    </citation>
    <scope>NUCLEOTIDE SEQUENCE</scope>
    <source>
        <strain evidence="4">CCAP 11/70</strain>
    </source>
</reference>
<gene>
    <name evidence="4" type="ORF">HYH03_008107</name>
</gene>
<comment type="caution">
    <text evidence="4">The sequence shown here is derived from an EMBL/GenBank/DDBJ whole genome shotgun (WGS) entry which is preliminary data.</text>
</comment>
<proteinExistence type="predicted"/>
<dbReference type="PANTHER" id="PTHR43037:SF5">
    <property type="entry name" value="FERULOYL ESTERASE"/>
    <property type="match status" value="1"/>
</dbReference>
<evidence type="ECO:0000313" key="5">
    <source>
        <dbReference type="Proteomes" id="UP000612055"/>
    </source>
</evidence>
<keyword evidence="1" id="KW-0732">Signal</keyword>
<accession>A0A836BZN4</accession>
<name>A0A836BZN4_9CHLO</name>
<evidence type="ECO:0000256" key="1">
    <source>
        <dbReference type="ARBA" id="ARBA00022729"/>
    </source>
</evidence>
<dbReference type="OrthoDB" id="2152248at2759"/>
<organism evidence="4 5">
    <name type="scientific">Edaphochlamys debaryana</name>
    <dbReference type="NCBI Taxonomy" id="47281"/>
    <lineage>
        <taxon>Eukaryota</taxon>
        <taxon>Viridiplantae</taxon>
        <taxon>Chlorophyta</taxon>
        <taxon>core chlorophytes</taxon>
        <taxon>Chlorophyceae</taxon>
        <taxon>CS clade</taxon>
        <taxon>Chlamydomonadales</taxon>
        <taxon>Chlamydomonadales incertae sedis</taxon>
        <taxon>Edaphochlamys</taxon>
    </lineage>
</organism>
<evidence type="ECO:0000259" key="3">
    <source>
        <dbReference type="Pfam" id="PF01738"/>
    </source>
</evidence>
<evidence type="ECO:0000313" key="4">
    <source>
        <dbReference type="EMBL" id="KAG2493588.1"/>
    </source>
</evidence>
<protein>
    <recommendedName>
        <fullName evidence="3">Dienelactone hydrolase domain-containing protein</fullName>
    </recommendedName>
</protein>